<feature type="transmembrane region" description="Helical" evidence="6">
    <location>
        <begin position="86"/>
        <end position="112"/>
    </location>
</feature>
<comment type="subcellular location">
    <subcellularLocation>
        <location evidence="1">Membrane</location>
        <topology evidence="1">Multi-pass membrane protein</topology>
    </subcellularLocation>
</comment>
<reference evidence="7" key="2">
    <citation type="submission" date="2025-08" db="UniProtKB">
        <authorList>
            <consortium name="Ensembl"/>
        </authorList>
    </citation>
    <scope>IDENTIFICATION</scope>
</reference>
<keyword evidence="5 6" id="KW-0472">Membrane</keyword>
<reference evidence="8" key="1">
    <citation type="submission" date="2013-10" db="EMBL/GenBank/DDBJ databases">
        <authorList>
            <person name="Schartl M."/>
            <person name="Warren W."/>
        </authorList>
    </citation>
    <scope>NUCLEOTIDE SEQUENCE [LARGE SCALE GENOMIC DNA]</scope>
    <source>
        <strain evidence="8">female</strain>
    </source>
</reference>
<dbReference type="Ensembl" id="ENSPFOT00000031539.1">
    <property type="protein sequence ID" value="ENSPFOP00000030467.1"/>
    <property type="gene ID" value="ENSPFOG00000012257.2"/>
</dbReference>
<feature type="transmembrane region" description="Helical" evidence="6">
    <location>
        <begin position="161"/>
        <end position="180"/>
    </location>
</feature>
<reference evidence="7" key="3">
    <citation type="submission" date="2025-09" db="UniProtKB">
        <authorList>
            <consortium name="Ensembl"/>
        </authorList>
    </citation>
    <scope>IDENTIFICATION</scope>
</reference>
<comment type="similarity">
    <text evidence="2">Belongs to the L6 tetraspanin family.</text>
</comment>
<dbReference type="PANTHER" id="PTHR14198:SF23">
    <property type="entry name" value="SI:CH211-137I24.10"/>
    <property type="match status" value="1"/>
</dbReference>
<evidence type="ECO:0000256" key="1">
    <source>
        <dbReference type="ARBA" id="ARBA00004141"/>
    </source>
</evidence>
<dbReference type="GO" id="GO:0016020">
    <property type="term" value="C:membrane"/>
    <property type="evidence" value="ECO:0007669"/>
    <property type="project" value="UniProtKB-SubCell"/>
</dbReference>
<name>A0A096MGC6_POEFO</name>
<evidence type="ECO:0000256" key="6">
    <source>
        <dbReference type="SAM" id="Phobius"/>
    </source>
</evidence>
<sequence>MCTGACSKFIAIPLYVLALVSVICNIMLFFPDFSTEYASADSKSEPKLTDEVKYMGGLIGGGIMVLIPAIHIHLTSAQNCCANRCGMFLSIGFAAIGVVGAIYSLAVAAVGLQNGPVCQYMPQNGTNIWGRPFLDSDGNYLGNKDSWKTCLVPDNVVEFNLGLFSTLLVAAALEVILCAFQMINGLFGCICGTCSDKDEDNLI</sequence>
<dbReference type="EMBL" id="AYCK01012121">
    <property type="status" value="NOT_ANNOTATED_CDS"/>
    <property type="molecule type" value="Genomic_DNA"/>
</dbReference>
<feature type="transmembrane region" description="Helical" evidence="6">
    <location>
        <begin position="54"/>
        <end position="74"/>
    </location>
</feature>
<evidence type="ECO:0000256" key="4">
    <source>
        <dbReference type="ARBA" id="ARBA00022989"/>
    </source>
</evidence>
<dbReference type="InterPro" id="IPR008661">
    <property type="entry name" value="L6_membrane"/>
</dbReference>
<dbReference type="Pfam" id="PF05805">
    <property type="entry name" value="L6_membrane"/>
    <property type="match status" value="1"/>
</dbReference>
<dbReference type="GeneTree" id="ENSGT01030000234590"/>
<evidence type="ECO:0000313" key="8">
    <source>
        <dbReference type="Proteomes" id="UP000028760"/>
    </source>
</evidence>
<keyword evidence="3 6" id="KW-0812">Transmembrane</keyword>
<proteinExistence type="inferred from homology"/>
<accession>A0A096MGC6</accession>
<dbReference type="EMBL" id="AYCK01012120">
    <property type="status" value="NOT_ANNOTATED_CDS"/>
    <property type="molecule type" value="Genomic_DNA"/>
</dbReference>
<keyword evidence="4 6" id="KW-1133">Transmembrane helix</keyword>
<evidence type="ECO:0000256" key="2">
    <source>
        <dbReference type="ARBA" id="ARBA00006193"/>
    </source>
</evidence>
<dbReference type="OMA" id="NCCANRC"/>
<dbReference type="Proteomes" id="UP000028760">
    <property type="component" value="Unassembled WGS sequence"/>
</dbReference>
<dbReference type="AlphaFoldDB" id="A0A096MGC6"/>
<protein>
    <submittedName>
        <fullName evidence="7">Transmembrane 4 L six family member 21b</fullName>
    </submittedName>
</protein>
<dbReference type="eggNOG" id="ENOG502RYQT">
    <property type="taxonomic scope" value="Eukaryota"/>
</dbReference>
<evidence type="ECO:0000313" key="7">
    <source>
        <dbReference type="Ensembl" id="ENSPFOP00000030467.1"/>
    </source>
</evidence>
<feature type="transmembrane region" description="Helical" evidence="6">
    <location>
        <begin position="12"/>
        <end position="34"/>
    </location>
</feature>
<dbReference type="PANTHER" id="PTHR14198">
    <property type="entry name" value="TRANSMEMBRANE 4 L6 FAMILY MEMBER 1-RELATED"/>
    <property type="match status" value="1"/>
</dbReference>
<evidence type="ECO:0000256" key="5">
    <source>
        <dbReference type="ARBA" id="ARBA00023136"/>
    </source>
</evidence>
<organism evidence="7 8">
    <name type="scientific">Poecilia formosa</name>
    <name type="common">Amazon molly</name>
    <name type="synonym">Limia formosa</name>
    <dbReference type="NCBI Taxonomy" id="48698"/>
    <lineage>
        <taxon>Eukaryota</taxon>
        <taxon>Metazoa</taxon>
        <taxon>Chordata</taxon>
        <taxon>Craniata</taxon>
        <taxon>Vertebrata</taxon>
        <taxon>Euteleostomi</taxon>
        <taxon>Actinopterygii</taxon>
        <taxon>Neopterygii</taxon>
        <taxon>Teleostei</taxon>
        <taxon>Neoteleostei</taxon>
        <taxon>Acanthomorphata</taxon>
        <taxon>Ovalentaria</taxon>
        <taxon>Atherinomorphae</taxon>
        <taxon>Cyprinodontiformes</taxon>
        <taxon>Poeciliidae</taxon>
        <taxon>Poeciliinae</taxon>
        <taxon>Poecilia</taxon>
    </lineage>
</organism>
<evidence type="ECO:0000256" key="3">
    <source>
        <dbReference type="ARBA" id="ARBA00022692"/>
    </source>
</evidence>
<keyword evidence="8" id="KW-1185">Reference proteome</keyword>